<sequence length="186" mass="20783">MNVLAFAASSSNNSINHKLVTSVSRYYKEDQVDVISINDFELPLYSIDREKELGIPDAATEFAARIDWADLVLISFAEHNGNYAAAYKNLVDWISRIKGRKPFQDKHLFLLSTSQGARGGQSVLDIAVARMPYDGGTVIDSIALPEFAANYEDGKGVTNSLYRSQLEAKVRKTKREMIKVFSEKNI</sequence>
<name>A0ABW5NKH8_9SPHI</name>
<dbReference type="Gene3D" id="3.40.50.360">
    <property type="match status" value="1"/>
</dbReference>
<evidence type="ECO:0000259" key="1">
    <source>
        <dbReference type="Pfam" id="PF03358"/>
    </source>
</evidence>
<organism evidence="2 3">
    <name type="scientific">Sphingobacterium corticis</name>
    <dbReference type="NCBI Taxonomy" id="1812823"/>
    <lineage>
        <taxon>Bacteria</taxon>
        <taxon>Pseudomonadati</taxon>
        <taxon>Bacteroidota</taxon>
        <taxon>Sphingobacteriia</taxon>
        <taxon>Sphingobacteriales</taxon>
        <taxon>Sphingobacteriaceae</taxon>
        <taxon>Sphingobacterium</taxon>
    </lineage>
</organism>
<keyword evidence="2" id="KW-0560">Oxidoreductase</keyword>
<reference evidence="3" key="1">
    <citation type="journal article" date="2019" name="Int. J. Syst. Evol. Microbiol.">
        <title>The Global Catalogue of Microorganisms (GCM) 10K type strain sequencing project: providing services to taxonomists for standard genome sequencing and annotation.</title>
        <authorList>
            <consortium name="The Broad Institute Genomics Platform"/>
            <consortium name="The Broad Institute Genome Sequencing Center for Infectious Disease"/>
            <person name="Wu L."/>
            <person name="Ma J."/>
        </authorList>
    </citation>
    <scope>NUCLEOTIDE SEQUENCE [LARGE SCALE GENOMIC DNA]</scope>
    <source>
        <strain evidence="3">KCTC 42248</strain>
    </source>
</reference>
<dbReference type="Proteomes" id="UP001597393">
    <property type="component" value="Unassembled WGS sequence"/>
</dbReference>
<dbReference type="EMBL" id="JBHUMA010000006">
    <property type="protein sequence ID" value="MFD2599133.1"/>
    <property type="molecule type" value="Genomic_DNA"/>
</dbReference>
<gene>
    <name evidence="2" type="ORF">ACFSQ3_09220</name>
</gene>
<dbReference type="RefSeq" id="WP_380869259.1">
    <property type="nucleotide sequence ID" value="NZ_JBHUMA010000006.1"/>
</dbReference>
<evidence type="ECO:0000313" key="2">
    <source>
        <dbReference type="EMBL" id="MFD2599133.1"/>
    </source>
</evidence>
<protein>
    <submittedName>
        <fullName evidence="2">NADPH-dependent FMN reductase</fullName>
        <ecNumber evidence="2">1.-.-.-</ecNumber>
    </submittedName>
</protein>
<dbReference type="InterPro" id="IPR050712">
    <property type="entry name" value="NAD(P)H-dep_reductase"/>
</dbReference>
<proteinExistence type="predicted"/>
<evidence type="ECO:0000313" key="3">
    <source>
        <dbReference type="Proteomes" id="UP001597393"/>
    </source>
</evidence>
<dbReference type="SUPFAM" id="SSF52218">
    <property type="entry name" value="Flavoproteins"/>
    <property type="match status" value="1"/>
</dbReference>
<dbReference type="InterPro" id="IPR005025">
    <property type="entry name" value="FMN_Rdtase-like_dom"/>
</dbReference>
<dbReference type="PANTHER" id="PTHR30543">
    <property type="entry name" value="CHROMATE REDUCTASE"/>
    <property type="match status" value="1"/>
</dbReference>
<dbReference type="EC" id="1.-.-.-" evidence="2"/>
<dbReference type="PANTHER" id="PTHR30543:SF21">
    <property type="entry name" value="NAD(P)H-DEPENDENT FMN REDUCTASE LOT6"/>
    <property type="match status" value="1"/>
</dbReference>
<feature type="domain" description="NADPH-dependent FMN reductase-like" evidence="1">
    <location>
        <begin position="1"/>
        <end position="125"/>
    </location>
</feature>
<dbReference type="InterPro" id="IPR029039">
    <property type="entry name" value="Flavoprotein-like_sf"/>
</dbReference>
<accession>A0ABW5NKH8</accession>
<dbReference type="Pfam" id="PF03358">
    <property type="entry name" value="FMN_red"/>
    <property type="match status" value="1"/>
</dbReference>
<comment type="caution">
    <text evidence="2">The sequence shown here is derived from an EMBL/GenBank/DDBJ whole genome shotgun (WGS) entry which is preliminary data.</text>
</comment>
<keyword evidence="3" id="KW-1185">Reference proteome</keyword>
<dbReference type="GO" id="GO:0016491">
    <property type="term" value="F:oxidoreductase activity"/>
    <property type="evidence" value="ECO:0007669"/>
    <property type="project" value="UniProtKB-KW"/>
</dbReference>